<dbReference type="Proteomes" id="UP000320390">
    <property type="component" value="Chromosome"/>
</dbReference>
<keyword evidence="2" id="KW-1185">Reference proteome</keyword>
<accession>A0A518EU26</accession>
<proteinExistence type="predicted"/>
<protein>
    <submittedName>
        <fullName evidence="1">Uncharacterized protein</fullName>
    </submittedName>
</protein>
<name>A0A518EU26_9BACT</name>
<dbReference type="EMBL" id="CP036434">
    <property type="protein sequence ID" value="QDV07589.1"/>
    <property type="molecule type" value="Genomic_DNA"/>
</dbReference>
<sequence length="153" mass="16933">MGAHEHSLMEALARQMILTSHSSLRSLVLLSSLALASWLGLPSGCGTVAMNFPSVMADEDFQKGAASMRYSHEADLVWIHVKETLAHLSSRKPDYNEDTLHAFATVEAGSIQVRVIRLGEDNCLMAVRARQYGVFSEELARSVLDRIHQEIEP</sequence>
<dbReference type="AlphaFoldDB" id="A0A518EU26"/>
<reference evidence="1 2" key="1">
    <citation type="submission" date="2019-02" db="EMBL/GenBank/DDBJ databases">
        <title>Deep-cultivation of Planctomycetes and their phenomic and genomic characterization uncovers novel biology.</title>
        <authorList>
            <person name="Wiegand S."/>
            <person name="Jogler M."/>
            <person name="Boedeker C."/>
            <person name="Pinto D."/>
            <person name="Vollmers J."/>
            <person name="Rivas-Marin E."/>
            <person name="Kohn T."/>
            <person name="Peeters S.H."/>
            <person name="Heuer A."/>
            <person name="Rast P."/>
            <person name="Oberbeckmann S."/>
            <person name="Bunk B."/>
            <person name="Jeske O."/>
            <person name="Meyerdierks A."/>
            <person name="Storesund J.E."/>
            <person name="Kallscheuer N."/>
            <person name="Luecker S."/>
            <person name="Lage O.M."/>
            <person name="Pohl T."/>
            <person name="Merkel B.J."/>
            <person name="Hornburger P."/>
            <person name="Mueller R.-W."/>
            <person name="Bruemmer F."/>
            <person name="Labrenz M."/>
            <person name="Spormann A.M."/>
            <person name="Op den Camp H."/>
            <person name="Overmann J."/>
            <person name="Amann R."/>
            <person name="Jetten M.S.M."/>
            <person name="Mascher T."/>
            <person name="Medema M.H."/>
            <person name="Devos D.P."/>
            <person name="Kaster A.-K."/>
            <person name="Ovreas L."/>
            <person name="Rohde M."/>
            <person name="Galperin M.Y."/>
            <person name="Jogler C."/>
        </authorList>
    </citation>
    <scope>NUCLEOTIDE SEQUENCE [LARGE SCALE GENOMIC DNA]</scope>
    <source>
        <strain evidence="1 2">Poly30</strain>
    </source>
</reference>
<gene>
    <name evidence="1" type="ORF">Poly30_31150</name>
</gene>
<evidence type="ECO:0000313" key="2">
    <source>
        <dbReference type="Proteomes" id="UP000320390"/>
    </source>
</evidence>
<evidence type="ECO:0000313" key="1">
    <source>
        <dbReference type="EMBL" id="QDV07589.1"/>
    </source>
</evidence>
<organism evidence="1 2">
    <name type="scientific">Saltatorellus ferox</name>
    <dbReference type="NCBI Taxonomy" id="2528018"/>
    <lineage>
        <taxon>Bacteria</taxon>
        <taxon>Pseudomonadati</taxon>
        <taxon>Planctomycetota</taxon>
        <taxon>Planctomycetia</taxon>
        <taxon>Planctomycetia incertae sedis</taxon>
        <taxon>Saltatorellus</taxon>
    </lineage>
</organism>